<gene>
    <name evidence="7" type="ORF">CYNAS_LOCUS6160</name>
</gene>
<dbReference type="InterPro" id="IPR036719">
    <property type="entry name" value="Neuro-gated_channel_TM_sf"/>
</dbReference>
<reference evidence="7" key="1">
    <citation type="submission" date="2023-07" db="EMBL/GenBank/DDBJ databases">
        <authorList>
            <consortium name="CYATHOMIX"/>
        </authorList>
    </citation>
    <scope>NUCLEOTIDE SEQUENCE</scope>
    <source>
        <strain evidence="7">N/A</strain>
    </source>
</reference>
<dbReference type="EMBL" id="CATQJL010000112">
    <property type="protein sequence ID" value="CAJ0594177.1"/>
    <property type="molecule type" value="Genomic_DNA"/>
</dbReference>
<name>A0AA36GLC2_CYLNA</name>
<dbReference type="PANTHER" id="PTHR18945">
    <property type="entry name" value="NEUROTRANSMITTER GATED ION CHANNEL"/>
    <property type="match status" value="1"/>
</dbReference>
<dbReference type="SUPFAM" id="SSF63712">
    <property type="entry name" value="Nicotinic receptor ligand binding domain-like"/>
    <property type="match status" value="1"/>
</dbReference>
<dbReference type="InterPro" id="IPR006202">
    <property type="entry name" value="Neur_chan_lig-bd"/>
</dbReference>
<dbReference type="GO" id="GO:0005230">
    <property type="term" value="F:extracellular ligand-gated monoatomic ion channel activity"/>
    <property type="evidence" value="ECO:0007669"/>
    <property type="project" value="InterPro"/>
</dbReference>
<keyword evidence="3 5" id="KW-1133">Transmembrane helix</keyword>
<feature type="domain" description="Neurotransmitter-gated ion-channel ligand-binding" evidence="6">
    <location>
        <begin position="2"/>
        <end position="90"/>
    </location>
</feature>
<dbReference type="InterPro" id="IPR006201">
    <property type="entry name" value="Neur_channel"/>
</dbReference>
<keyword evidence="8" id="KW-1185">Reference proteome</keyword>
<accession>A0AA36GLC2</accession>
<evidence type="ECO:0000259" key="6">
    <source>
        <dbReference type="Pfam" id="PF02931"/>
    </source>
</evidence>
<evidence type="ECO:0000256" key="5">
    <source>
        <dbReference type="SAM" id="Phobius"/>
    </source>
</evidence>
<dbReference type="InterPro" id="IPR018000">
    <property type="entry name" value="Neurotransmitter_ion_chnl_CS"/>
</dbReference>
<organism evidence="7 8">
    <name type="scientific">Cylicocyclus nassatus</name>
    <name type="common">Nematode worm</name>
    <dbReference type="NCBI Taxonomy" id="53992"/>
    <lineage>
        <taxon>Eukaryota</taxon>
        <taxon>Metazoa</taxon>
        <taxon>Ecdysozoa</taxon>
        <taxon>Nematoda</taxon>
        <taxon>Chromadorea</taxon>
        <taxon>Rhabditida</taxon>
        <taxon>Rhabditina</taxon>
        <taxon>Rhabditomorpha</taxon>
        <taxon>Strongyloidea</taxon>
        <taxon>Strongylidae</taxon>
        <taxon>Cylicocyclus</taxon>
    </lineage>
</organism>
<keyword evidence="2 5" id="KW-0812">Transmembrane</keyword>
<dbReference type="InterPro" id="IPR036734">
    <property type="entry name" value="Neur_chan_lig-bd_sf"/>
</dbReference>
<sequence length="129" mass="14774">MPPTVIKSSCKINFANFPFDSQQCSLKFGSWTYSGLYLDLRNDSVILGTYKPNGEWEILDFTSKRSIFHYECCPEPYYDITFTITMRRQTLYYGMNLVLPSMLISALALFGFALPPDSRERLSLGGKLI</sequence>
<evidence type="ECO:0000313" key="8">
    <source>
        <dbReference type="Proteomes" id="UP001176961"/>
    </source>
</evidence>
<dbReference type="FunFam" id="2.70.170.10:FF:000060">
    <property type="entry name" value="Nicotinic acetylcholine receptor subunit alpha4"/>
    <property type="match status" value="1"/>
</dbReference>
<dbReference type="Pfam" id="PF02931">
    <property type="entry name" value="Neur_chan_LBD"/>
    <property type="match status" value="1"/>
</dbReference>
<dbReference type="Gene3D" id="2.70.170.10">
    <property type="entry name" value="Neurotransmitter-gated ion-channel ligand-binding domain"/>
    <property type="match status" value="1"/>
</dbReference>
<dbReference type="AlphaFoldDB" id="A0AA36GLC2"/>
<dbReference type="Proteomes" id="UP001176961">
    <property type="component" value="Unassembled WGS sequence"/>
</dbReference>
<dbReference type="PROSITE" id="PS00236">
    <property type="entry name" value="NEUROTR_ION_CHANNEL"/>
    <property type="match status" value="1"/>
</dbReference>
<dbReference type="Gene3D" id="1.20.58.390">
    <property type="entry name" value="Neurotransmitter-gated ion-channel transmembrane domain"/>
    <property type="match status" value="1"/>
</dbReference>
<comment type="caution">
    <text evidence="7">The sequence shown here is derived from an EMBL/GenBank/DDBJ whole genome shotgun (WGS) entry which is preliminary data.</text>
</comment>
<evidence type="ECO:0000256" key="3">
    <source>
        <dbReference type="ARBA" id="ARBA00022989"/>
    </source>
</evidence>
<comment type="subcellular location">
    <subcellularLocation>
        <location evidence="1">Membrane</location>
        <topology evidence="1">Multi-pass membrane protein</topology>
    </subcellularLocation>
</comment>
<proteinExistence type="predicted"/>
<protein>
    <recommendedName>
        <fullName evidence="6">Neurotransmitter-gated ion-channel ligand-binding domain-containing protein</fullName>
    </recommendedName>
</protein>
<evidence type="ECO:0000256" key="2">
    <source>
        <dbReference type="ARBA" id="ARBA00022692"/>
    </source>
</evidence>
<evidence type="ECO:0000313" key="7">
    <source>
        <dbReference type="EMBL" id="CAJ0594177.1"/>
    </source>
</evidence>
<dbReference type="GO" id="GO:0016020">
    <property type="term" value="C:membrane"/>
    <property type="evidence" value="ECO:0007669"/>
    <property type="project" value="UniProtKB-SubCell"/>
</dbReference>
<evidence type="ECO:0000256" key="4">
    <source>
        <dbReference type="ARBA" id="ARBA00023136"/>
    </source>
</evidence>
<dbReference type="GO" id="GO:0004888">
    <property type="term" value="F:transmembrane signaling receptor activity"/>
    <property type="evidence" value="ECO:0007669"/>
    <property type="project" value="InterPro"/>
</dbReference>
<keyword evidence="4 5" id="KW-0472">Membrane</keyword>
<evidence type="ECO:0000256" key="1">
    <source>
        <dbReference type="ARBA" id="ARBA00004141"/>
    </source>
</evidence>
<dbReference type="InterPro" id="IPR038050">
    <property type="entry name" value="Neuro_actylchol_rec"/>
</dbReference>
<feature type="transmembrane region" description="Helical" evidence="5">
    <location>
        <begin position="91"/>
        <end position="114"/>
    </location>
</feature>
<dbReference type="SUPFAM" id="SSF90112">
    <property type="entry name" value="Neurotransmitter-gated ion-channel transmembrane pore"/>
    <property type="match status" value="1"/>
</dbReference>